<dbReference type="GeneID" id="90038231"/>
<name>A0ABR1F5I9_9ASCO</name>
<dbReference type="Pfam" id="PF18388">
    <property type="entry name" value="ATG29_N"/>
    <property type="match status" value="1"/>
</dbReference>
<evidence type="ECO:0000259" key="8">
    <source>
        <dbReference type="Pfam" id="PF18388"/>
    </source>
</evidence>
<dbReference type="EMBL" id="JBBJBU010000006">
    <property type="protein sequence ID" value="KAK7205116.1"/>
    <property type="molecule type" value="Genomic_DNA"/>
</dbReference>
<protein>
    <recommendedName>
        <fullName evidence="3">Autophagy-related protein 29</fullName>
    </recommendedName>
</protein>
<organism evidence="9 10">
    <name type="scientific">Myxozyma melibiosi</name>
    <dbReference type="NCBI Taxonomy" id="54550"/>
    <lineage>
        <taxon>Eukaryota</taxon>
        <taxon>Fungi</taxon>
        <taxon>Dikarya</taxon>
        <taxon>Ascomycota</taxon>
        <taxon>Saccharomycotina</taxon>
        <taxon>Lipomycetes</taxon>
        <taxon>Lipomycetales</taxon>
        <taxon>Lipomycetaceae</taxon>
        <taxon>Myxozyma</taxon>
    </lineage>
</organism>
<feature type="compositionally biased region" description="Low complexity" evidence="7">
    <location>
        <begin position="254"/>
        <end position="265"/>
    </location>
</feature>
<dbReference type="InterPro" id="IPR039113">
    <property type="entry name" value="ATG29"/>
</dbReference>
<feature type="region of interest" description="Disordered" evidence="7">
    <location>
        <begin position="198"/>
        <end position="265"/>
    </location>
</feature>
<evidence type="ECO:0000256" key="3">
    <source>
        <dbReference type="ARBA" id="ARBA00013784"/>
    </source>
</evidence>
<feature type="compositionally biased region" description="Basic and acidic residues" evidence="7">
    <location>
        <begin position="132"/>
        <end position="156"/>
    </location>
</feature>
<evidence type="ECO:0000256" key="5">
    <source>
        <dbReference type="ARBA" id="ARBA00022927"/>
    </source>
</evidence>
<dbReference type="RefSeq" id="XP_064768149.1">
    <property type="nucleotide sequence ID" value="XM_064912719.1"/>
</dbReference>
<dbReference type="InterPro" id="IPR040666">
    <property type="entry name" value="Atg29_N"/>
</dbReference>
<feature type="compositionally biased region" description="Polar residues" evidence="7">
    <location>
        <begin position="244"/>
        <end position="253"/>
    </location>
</feature>
<keyword evidence="6" id="KW-0072">Autophagy</keyword>
<feature type="compositionally biased region" description="Polar residues" evidence="7">
    <location>
        <begin position="198"/>
        <end position="221"/>
    </location>
</feature>
<reference evidence="9 10" key="1">
    <citation type="submission" date="2024-03" db="EMBL/GenBank/DDBJ databases">
        <title>Genome-scale model development and genomic sequencing of the oleaginous clade Lipomyces.</title>
        <authorList>
            <consortium name="Lawrence Berkeley National Laboratory"/>
            <person name="Czajka J.J."/>
            <person name="Han Y."/>
            <person name="Kim J."/>
            <person name="Mondo S.J."/>
            <person name="Hofstad B.A."/>
            <person name="Robles A."/>
            <person name="Haridas S."/>
            <person name="Riley R."/>
            <person name="LaButti K."/>
            <person name="Pangilinan J."/>
            <person name="Andreopoulos W."/>
            <person name="Lipzen A."/>
            <person name="Yan J."/>
            <person name="Wang M."/>
            <person name="Ng V."/>
            <person name="Grigoriev I.V."/>
            <person name="Spatafora J.W."/>
            <person name="Magnuson J.K."/>
            <person name="Baker S.E."/>
            <person name="Pomraning K.R."/>
        </authorList>
    </citation>
    <scope>NUCLEOTIDE SEQUENCE [LARGE SCALE GENOMIC DNA]</scope>
    <source>
        <strain evidence="9 10">Phaff 52-87</strain>
    </source>
</reference>
<comment type="similarity">
    <text evidence="2">Belongs to the ATG29 family.</text>
</comment>
<proteinExistence type="inferred from homology"/>
<evidence type="ECO:0000256" key="1">
    <source>
        <dbReference type="ARBA" id="ARBA00004329"/>
    </source>
</evidence>
<keyword evidence="4" id="KW-0813">Transport</keyword>
<dbReference type="InterPro" id="IPR039362">
    <property type="entry name" value="ATG29_sf"/>
</dbReference>
<comment type="caution">
    <text evidence="9">The sequence shown here is derived from an EMBL/GenBank/DDBJ whole genome shotgun (WGS) entry which is preliminary data.</text>
</comment>
<feature type="compositionally biased region" description="Gly residues" evidence="7">
    <location>
        <begin position="283"/>
        <end position="297"/>
    </location>
</feature>
<dbReference type="PANTHER" id="PTHR40012">
    <property type="entry name" value="AUTOPHAGY-RELATED PROTEIN 29"/>
    <property type="match status" value="1"/>
</dbReference>
<feature type="compositionally biased region" description="Low complexity" evidence="7">
    <location>
        <begin position="157"/>
        <end position="182"/>
    </location>
</feature>
<accession>A0ABR1F5I9</accession>
<dbReference type="PANTHER" id="PTHR40012:SF1">
    <property type="entry name" value="AUTOPHAGY-RELATED PROTEIN 29"/>
    <property type="match status" value="1"/>
</dbReference>
<keyword evidence="5" id="KW-0653">Protein transport</keyword>
<evidence type="ECO:0000256" key="6">
    <source>
        <dbReference type="ARBA" id="ARBA00023006"/>
    </source>
</evidence>
<dbReference type="Proteomes" id="UP001498771">
    <property type="component" value="Unassembled WGS sequence"/>
</dbReference>
<evidence type="ECO:0000256" key="2">
    <source>
        <dbReference type="ARBA" id="ARBA00010082"/>
    </source>
</evidence>
<feature type="region of interest" description="Disordered" evidence="7">
    <location>
        <begin position="280"/>
        <end position="315"/>
    </location>
</feature>
<evidence type="ECO:0000256" key="7">
    <source>
        <dbReference type="SAM" id="MobiDB-lite"/>
    </source>
</evidence>
<comment type="subcellular location">
    <subcellularLocation>
        <location evidence="1">Preautophagosomal structure</location>
    </subcellularLocation>
</comment>
<feature type="domain" description="Atg29 N-terminal" evidence="8">
    <location>
        <begin position="11"/>
        <end position="63"/>
    </location>
</feature>
<keyword evidence="10" id="KW-1185">Reference proteome</keyword>
<evidence type="ECO:0000256" key="4">
    <source>
        <dbReference type="ARBA" id="ARBA00022448"/>
    </source>
</evidence>
<dbReference type="Gene3D" id="1.10.10.2570">
    <property type="match status" value="1"/>
</dbReference>
<sequence length="315" mass="35712">MLSRTEDSPLYTVYLRFPFPREGFVEPSPVDWNAEKEQELWTILSRSNKRAEIKWPQLAEYFKASIPFLLQQAAWLYERELQQVREEMQRVTAHSALFLDQSTQSLHSREGGATLTSDDVRRVQGSAVNRTYTDRYSDETRSIDSRHSGEDRKEEYQQQQNKMKQQHQQQLHQQQQQQQPLQDPLYDRRQHSRTAYIQSSFNRQPTPTQRQRASPQLSSAYNPPPPPPGASYNPETGQPIYRDASSSSKTAQNSTGSSFSDLSDASMSRSALEEALLSDINRNGGGSGAGAAGGGGVSKMSMISGVLRSRYFDPR</sequence>
<gene>
    <name evidence="9" type="ORF">BZA70DRAFT_279095</name>
</gene>
<evidence type="ECO:0000313" key="9">
    <source>
        <dbReference type="EMBL" id="KAK7205116.1"/>
    </source>
</evidence>
<feature type="region of interest" description="Disordered" evidence="7">
    <location>
        <begin position="125"/>
        <end position="183"/>
    </location>
</feature>
<evidence type="ECO:0000313" key="10">
    <source>
        <dbReference type="Proteomes" id="UP001498771"/>
    </source>
</evidence>